<evidence type="ECO:0000313" key="4">
    <source>
        <dbReference type="EMBL" id="KAH6599553.1"/>
    </source>
</evidence>
<organism evidence="4 5">
    <name type="scientific">Batrachochytrium salamandrivorans</name>
    <dbReference type="NCBI Taxonomy" id="1357716"/>
    <lineage>
        <taxon>Eukaryota</taxon>
        <taxon>Fungi</taxon>
        <taxon>Fungi incertae sedis</taxon>
        <taxon>Chytridiomycota</taxon>
        <taxon>Chytridiomycota incertae sedis</taxon>
        <taxon>Chytridiomycetes</taxon>
        <taxon>Rhizophydiales</taxon>
        <taxon>Rhizophydiales incertae sedis</taxon>
        <taxon>Batrachochytrium</taxon>
    </lineage>
</organism>
<evidence type="ECO:0000313" key="5">
    <source>
        <dbReference type="Proteomes" id="UP001648503"/>
    </source>
</evidence>
<evidence type="ECO:0000259" key="3">
    <source>
        <dbReference type="Pfam" id="PF00501"/>
    </source>
</evidence>
<dbReference type="InterPro" id="IPR000873">
    <property type="entry name" value="AMP-dep_synth/lig_dom"/>
</dbReference>
<dbReference type="Pfam" id="PF00501">
    <property type="entry name" value="AMP-binding"/>
    <property type="match status" value="1"/>
</dbReference>
<comment type="similarity">
    <text evidence="1">Belongs to the ATP-dependent AMP-binding enzyme family.</text>
</comment>
<dbReference type="PANTHER" id="PTHR24096">
    <property type="entry name" value="LONG-CHAIN-FATTY-ACID--COA LIGASE"/>
    <property type="match status" value="1"/>
</dbReference>
<proteinExistence type="inferred from homology"/>
<protein>
    <recommendedName>
        <fullName evidence="3">AMP-dependent synthetase/ligase domain-containing protein</fullName>
    </recommendedName>
</protein>
<name>A0ABQ8FJU4_9FUNG</name>
<dbReference type="Gene3D" id="3.40.50.980">
    <property type="match status" value="2"/>
</dbReference>
<dbReference type="SUPFAM" id="SSF56801">
    <property type="entry name" value="Acetyl-CoA synthetase-like"/>
    <property type="match status" value="1"/>
</dbReference>
<dbReference type="Gene3D" id="2.30.38.10">
    <property type="entry name" value="Luciferase, Domain 3"/>
    <property type="match status" value="1"/>
</dbReference>
<sequence length="428" mass="46547">MLFKSPYPDVDIPMLDVATFVLKSDGVQDHLSENAIIDATFGETLTFGSIHDGAYALAAGLIKQIKFEKWQVLALYSPNKIHYLSIVLGTLLAGGTMTPVDATCHVNELTWQLKDSGASVLVVANEATAIANAKAAADRVGIPTHRIFVIGHDPQQGIRPIFDLFISELPPTITFTDEELDSMPAYIVYSHAISGQSKGVMCSHRNIVASMLQSNVILQVMPVLSDKWLSLLPFSHLNSLIVTLQLSYYKGIPLITMSSFDVTRFLNVIQTYVPRTVFMLSSVAIALAESPDIQKHRMTSLERIISEGAPISAQVSKTLSNRLNSNVMQWYGGLETSALISCSTPPIYEHGSIGSLAPNMSARIVDPVTGVHLCFGEVGELCLHGPNTMQGYTHSFRSTAPALDSDGFFHTGNMAKVSRHGELTLVRS</sequence>
<accession>A0ABQ8FJU4</accession>
<keyword evidence="5" id="KW-1185">Reference proteome</keyword>
<evidence type="ECO:0000256" key="1">
    <source>
        <dbReference type="ARBA" id="ARBA00006432"/>
    </source>
</evidence>
<feature type="domain" description="AMP-dependent synthetase/ligase" evidence="3">
    <location>
        <begin position="34"/>
        <end position="392"/>
    </location>
</feature>
<comment type="caution">
    <text evidence="4">The sequence shown here is derived from an EMBL/GenBank/DDBJ whole genome shotgun (WGS) entry which is preliminary data.</text>
</comment>
<reference evidence="4 5" key="1">
    <citation type="submission" date="2021-02" db="EMBL/GenBank/DDBJ databases">
        <title>Variation within the Batrachochytrium salamandrivorans European outbreak.</title>
        <authorList>
            <person name="Kelly M."/>
            <person name="Pasmans F."/>
            <person name="Shea T.P."/>
            <person name="Munoz J.F."/>
            <person name="Carranza S."/>
            <person name="Cuomo C.A."/>
            <person name="Martel A."/>
        </authorList>
    </citation>
    <scope>NUCLEOTIDE SEQUENCE [LARGE SCALE GENOMIC DNA]</scope>
    <source>
        <strain evidence="4 5">AMFP18/2</strain>
    </source>
</reference>
<keyword evidence="2" id="KW-0436">Ligase</keyword>
<dbReference type="PANTHER" id="PTHR24096:SF149">
    <property type="entry name" value="AMP-BINDING DOMAIN-CONTAINING PROTEIN-RELATED"/>
    <property type="match status" value="1"/>
</dbReference>
<dbReference type="Proteomes" id="UP001648503">
    <property type="component" value="Unassembled WGS sequence"/>
</dbReference>
<gene>
    <name evidence="4" type="ORF">BASA50_002896</name>
</gene>
<dbReference type="EMBL" id="JAFCIX010000063">
    <property type="protein sequence ID" value="KAH6599553.1"/>
    <property type="molecule type" value="Genomic_DNA"/>
</dbReference>
<evidence type="ECO:0000256" key="2">
    <source>
        <dbReference type="ARBA" id="ARBA00022598"/>
    </source>
</evidence>